<dbReference type="Gene3D" id="1.20.1600.10">
    <property type="entry name" value="Outer membrane efflux proteins (OEP)"/>
    <property type="match status" value="1"/>
</dbReference>
<dbReference type="Pfam" id="PF02321">
    <property type="entry name" value="OEP"/>
    <property type="match status" value="2"/>
</dbReference>
<comment type="subcellular location">
    <subcellularLocation>
        <location evidence="2">Cell outer membrane</location>
        <topology evidence="2">Lipid-anchor</topology>
    </subcellularLocation>
</comment>
<dbReference type="PANTHER" id="PTHR30203">
    <property type="entry name" value="OUTER MEMBRANE CATION EFFLUX PROTEIN"/>
    <property type="match status" value="1"/>
</dbReference>
<dbReference type="SUPFAM" id="SSF56954">
    <property type="entry name" value="Outer membrane efflux proteins (OEP)"/>
    <property type="match status" value="1"/>
</dbReference>
<dbReference type="Gene3D" id="2.20.200.10">
    <property type="entry name" value="Outer membrane efflux proteins (OEP)"/>
    <property type="match status" value="1"/>
</dbReference>
<organism evidence="3 4">
    <name type="scientific">Dyella koreensis</name>
    <dbReference type="NCBI Taxonomy" id="311235"/>
    <lineage>
        <taxon>Bacteria</taxon>
        <taxon>Pseudomonadati</taxon>
        <taxon>Pseudomonadota</taxon>
        <taxon>Gammaproteobacteria</taxon>
        <taxon>Lysobacterales</taxon>
        <taxon>Rhodanobacteraceae</taxon>
        <taxon>Dyella</taxon>
    </lineage>
</organism>
<dbReference type="InterPro" id="IPR010131">
    <property type="entry name" value="MdtP/NodT-like"/>
</dbReference>
<dbReference type="RefSeq" id="WP_379983562.1">
    <property type="nucleotide sequence ID" value="NZ_JADIKD010000012.1"/>
</dbReference>
<keyword evidence="2" id="KW-0472">Membrane</keyword>
<comment type="caution">
    <text evidence="3">The sequence shown here is derived from an EMBL/GenBank/DDBJ whole genome shotgun (WGS) entry which is preliminary data.</text>
</comment>
<evidence type="ECO:0000256" key="2">
    <source>
        <dbReference type="RuleBase" id="RU362097"/>
    </source>
</evidence>
<reference evidence="3 4" key="1">
    <citation type="submission" date="2020-10" db="EMBL/GenBank/DDBJ databases">
        <title>Phylogeny of dyella-like bacteria.</title>
        <authorList>
            <person name="Fu J."/>
        </authorList>
    </citation>
    <scope>NUCLEOTIDE SEQUENCE [LARGE SCALE GENOMIC DNA]</scope>
    <source>
        <strain evidence="3 4">BB4</strain>
    </source>
</reference>
<gene>
    <name evidence="3" type="ORF">ISS97_16230</name>
</gene>
<dbReference type="Proteomes" id="UP001620408">
    <property type="component" value="Unassembled WGS sequence"/>
</dbReference>
<sequence length="466" mass="49797">MNKLLLSVCSAAIALALGGCVNLAPKLPQAQPGIPAAWPLPETTDAAAQDRAADIGWREFFADPRLVKLIEQALQNNRDLRVAVLNVEKARAQYRIQRADRVPSINGTASLTRTGVSGSPVSQQYVANLGTTDFELDLFGRVHSLSTSALERYLAQGEAQRSAQLSLIAEVANAYLTLAADQESLQVAKATRDNQEASFDLTRQRHALGAASSLDLSQAQTTVETARADVARFSGLVAQDTNALNLLVGGQAEDTLLPKGMSDDTTMIGALPAGLPSDVLLRRPDILQAEHLLRAANADIGAARAAFFPTISLTGSAGTASNELSGLFKSGSETWTFMPQITLPIFQGGRLTAQLAGAKADQQIALAQYEKAIQSGFREVADALALTRTLDEQRAAQQALVSAAARADELSRARYRAGRDSYLVSLDSQRALYSAQQQLIATRLAEQTNRVTLYKVLGGGWSERTP</sequence>
<dbReference type="EMBL" id="JADIKD010000012">
    <property type="protein sequence ID" value="MFK2918820.1"/>
    <property type="molecule type" value="Genomic_DNA"/>
</dbReference>
<protein>
    <submittedName>
        <fullName evidence="3">Efflux transporter outer membrane subunit</fullName>
    </submittedName>
</protein>
<dbReference type="NCBIfam" id="TIGR01845">
    <property type="entry name" value="outer_NodT"/>
    <property type="match status" value="1"/>
</dbReference>
<dbReference type="PANTHER" id="PTHR30203:SF32">
    <property type="entry name" value="CATION EFFLUX SYSTEM PROTEIN CUSC"/>
    <property type="match status" value="1"/>
</dbReference>
<dbReference type="InterPro" id="IPR003423">
    <property type="entry name" value="OMP_efflux"/>
</dbReference>
<dbReference type="PROSITE" id="PS51257">
    <property type="entry name" value="PROKAR_LIPOPROTEIN"/>
    <property type="match status" value="1"/>
</dbReference>
<keyword evidence="2" id="KW-0564">Palmitate</keyword>
<evidence type="ECO:0000313" key="3">
    <source>
        <dbReference type="EMBL" id="MFK2918820.1"/>
    </source>
</evidence>
<keyword evidence="2" id="KW-0449">Lipoprotein</keyword>
<accession>A0ABW8K7F8</accession>
<evidence type="ECO:0000313" key="4">
    <source>
        <dbReference type="Proteomes" id="UP001620408"/>
    </source>
</evidence>
<comment type="similarity">
    <text evidence="1 2">Belongs to the outer membrane factor (OMF) (TC 1.B.17) family.</text>
</comment>
<keyword evidence="2" id="KW-1134">Transmembrane beta strand</keyword>
<keyword evidence="2" id="KW-0812">Transmembrane</keyword>
<proteinExistence type="inferred from homology"/>
<name>A0ABW8K7F8_9GAMM</name>
<evidence type="ECO:0000256" key="1">
    <source>
        <dbReference type="ARBA" id="ARBA00007613"/>
    </source>
</evidence>
<keyword evidence="4" id="KW-1185">Reference proteome</keyword>